<evidence type="ECO:0000313" key="4">
    <source>
        <dbReference type="Proteomes" id="UP000515146"/>
    </source>
</evidence>
<dbReference type="GO" id="GO:0031490">
    <property type="term" value="F:chromatin DNA binding"/>
    <property type="evidence" value="ECO:0007669"/>
    <property type="project" value="TreeGrafter"/>
</dbReference>
<protein>
    <recommendedName>
        <fullName evidence="3">DNA polymerase epsilon subunit 3</fullName>
    </recommendedName>
</protein>
<dbReference type="GO" id="GO:0006974">
    <property type="term" value="P:DNA damage response"/>
    <property type="evidence" value="ECO:0007669"/>
    <property type="project" value="TreeGrafter"/>
</dbReference>
<reference evidence="5" key="1">
    <citation type="submission" date="2025-08" db="UniProtKB">
        <authorList>
            <consortium name="RefSeq"/>
        </authorList>
    </citation>
    <scope>IDENTIFICATION</scope>
    <source>
        <strain evidence="5">Airmid</strain>
    </source>
</reference>
<dbReference type="CDD" id="cd22928">
    <property type="entry name" value="HFD_POLE3_DPB4"/>
    <property type="match status" value="1"/>
</dbReference>
<proteinExistence type="predicted"/>
<sequence length="148" mass="16962">MASNSDFTIPLNVVTKIIAESLPDESTVTVEQDFIKALARAAHLFILYSTTRANEVAEENNRRTVHSQDVLSAISFYGFDHLIPKLISWHRTYVEEKELLKSKRKKSNHHEESTTISSDQMEVEIITNDHLDHSETIEEDGQFENCED</sequence>
<organism evidence="4 5">
    <name type="scientific">Dermatophagoides pteronyssinus</name>
    <name type="common">European house dust mite</name>
    <dbReference type="NCBI Taxonomy" id="6956"/>
    <lineage>
        <taxon>Eukaryota</taxon>
        <taxon>Metazoa</taxon>
        <taxon>Ecdysozoa</taxon>
        <taxon>Arthropoda</taxon>
        <taxon>Chelicerata</taxon>
        <taxon>Arachnida</taxon>
        <taxon>Acari</taxon>
        <taxon>Acariformes</taxon>
        <taxon>Sarcoptiformes</taxon>
        <taxon>Astigmata</taxon>
        <taxon>Psoroptidia</taxon>
        <taxon>Analgoidea</taxon>
        <taxon>Pyroglyphidae</taxon>
        <taxon>Dermatophagoidinae</taxon>
        <taxon>Dermatophagoides</taxon>
    </lineage>
</organism>
<dbReference type="GO" id="GO:0008623">
    <property type="term" value="C:CHRAC"/>
    <property type="evidence" value="ECO:0007669"/>
    <property type="project" value="TreeGrafter"/>
</dbReference>
<keyword evidence="4" id="KW-1185">Reference proteome</keyword>
<dbReference type="InterPro" id="IPR003958">
    <property type="entry name" value="CBFA_NFYB_domain"/>
</dbReference>
<gene>
    <name evidence="5" type="primary">LOC113793634</name>
</gene>
<name>A0A6P6Y4Y6_DERPT</name>
<dbReference type="PANTHER" id="PTHR46172">
    <property type="entry name" value="DNA POLYMERASE EPSILON SUBUNIT 3"/>
    <property type="match status" value="1"/>
</dbReference>
<dbReference type="InterPro" id="IPR051377">
    <property type="entry name" value="DNA_Pol-Epsilon_Subunit"/>
</dbReference>
<dbReference type="GO" id="GO:0046982">
    <property type="term" value="F:protein heterodimerization activity"/>
    <property type="evidence" value="ECO:0007669"/>
    <property type="project" value="InterPro"/>
</dbReference>
<accession>A0A6P6Y4Y6</accession>
<comment type="subcellular location">
    <subcellularLocation>
        <location evidence="1">Nucleus</location>
    </subcellularLocation>
</comment>
<dbReference type="GO" id="GO:0006272">
    <property type="term" value="P:leading strand elongation"/>
    <property type="evidence" value="ECO:0007669"/>
    <property type="project" value="TreeGrafter"/>
</dbReference>
<evidence type="ECO:0000256" key="1">
    <source>
        <dbReference type="ARBA" id="ARBA00004123"/>
    </source>
</evidence>
<dbReference type="OMA" id="EIWKANR"/>
<dbReference type="OrthoDB" id="1707486at2759"/>
<evidence type="ECO:0000256" key="2">
    <source>
        <dbReference type="ARBA" id="ARBA00023242"/>
    </source>
</evidence>
<dbReference type="GeneID" id="113793634"/>
<dbReference type="AlphaFoldDB" id="A0A6P6Y4Y6"/>
<dbReference type="InterPro" id="IPR009072">
    <property type="entry name" value="Histone-fold"/>
</dbReference>
<dbReference type="Proteomes" id="UP000515146">
    <property type="component" value="Unplaced"/>
</dbReference>
<dbReference type="RefSeq" id="XP_027199489.1">
    <property type="nucleotide sequence ID" value="XM_027343688.1"/>
</dbReference>
<dbReference type="SUPFAM" id="SSF47113">
    <property type="entry name" value="Histone-fold"/>
    <property type="match status" value="1"/>
</dbReference>
<dbReference type="GO" id="GO:0008622">
    <property type="term" value="C:epsilon DNA polymerase complex"/>
    <property type="evidence" value="ECO:0007669"/>
    <property type="project" value="TreeGrafter"/>
</dbReference>
<dbReference type="InParanoid" id="A0A6P6Y4Y6"/>
<evidence type="ECO:0000256" key="3">
    <source>
        <dbReference type="ARBA" id="ARBA00039793"/>
    </source>
</evidence>
<keyword evidence="2" id="KW-0539">Nucleus</keyword>
<dbReference type="KEGG" id="dpte:113793634"/>
<dbReference type="Gene3D" id="1.10.20.10">
    <property type="entry name" value="Histone, subunit A"/>
    <property type="match status" value="1"/>
</dbReference>
<dbReference type="PANTHER" id="PTHR46172:SF1">
    <property type="entry name" value="DNA POLYMERASE EPSILON SUBUNIT 3"/>
    <property type="match status" value="1"/>
</dbReference>
<dbReference type="Pfam" id="PF00808">
    <property type="entry name" value="CBFD_NFYB_HMF"/>
    <property type="match status" value="1"/>
</dbReference>
<evidence type="ECO:0000313" key="5">
    <source>
        <dbReference type="RefSeq" id="XP_027199489.1"/>
    </source>
</evidence>
<dbReference type="GO" id="GO:0031507">
    <property type="term" value="P:heterochromatin formation"/>
    <property type="evidence" value="ECO:0007669"/>
    <property type="project" value="TreeGrafter"/>
</dbReference>